<accession>A0ABU7L791</accession>
<protein>
    <submittedName>
        <fullName evidence="9">DoxX family protein</fullName>
    </submittedName>
</protein>
<comment type="caution">
    <text evidence="9">The sequence shown here is derived from an EMBL/GenBank/DDBJ whole genome shotgun (WGS) entry which is preliminary data.</text>
</comment>
<evidence type="ECO:0000256" key="6">
    <source>
        <dbReference type="ARBA" id="ARBA00023136"/>
    </source>
</evidence>
<keyword evidence="5 8" id="KW-1133">Transmembrane helix</keyword>
<keyword evidence="3" id="KW-1003">Cell membrane</keyword>
<reference evidence="9 10" key="1">
    <citation type="submission" date="2023-07" db="EMBL/GenBank/DDBJ databases">
        <authorList>
            <person name="Girao M."/>
            <person name="Carvalho M.F."/>
        </authorList>
    </citation>
    <scope>NUCLEOTIDE SEQUENCE [LARGE SCALE GENOMIC DNA]</scope>
    <source>
        <strain evidence="9 10">YIM65754</strain>
    </source>
</reference>
<feature type="transmembrane region" description="Helical" evidence="8">
    <location>
        <begin position="74"/>
        <end position="90"/>
    </location>
</feature>
<feature type="transmembrane region" description="Helical" evidence="8">
    <location>
        <begin position="12"/>
        <end position="35"/>
    </location>
</feature>
<evidence type="ECO:0000256" key="3">
    <source>
        <dbReference type="ARBA" id="ARBA00022475"/>
    </source>
</evidence>
<dbReference type="Pfam" id="PF07681">
    <property type="entry name" value="DoxX"/>
    <property type="match status" value="1"/>
</dbReference>
<evidence type="ECO:0000313" key="10">
    <source>
        <dbReference type="Proteomes" id="UP001336020"/>
    </source>
</evidence>
<comment type="subcellular location">
    <subcellularLocation>
        <location evidence="1">Cell membrane</location>
        <topology evidence="1">Multi-pass membrane protein</topology>
    </subcellularLocation>
</comment>
<evidence type="ECO:0000256" key="4">
    <source>
        <dbReference type="ARBA" id="ARBA00022692"/>
    </source>
</evidence>
<dbReference type="Proteomes" id="UP001336020">
    <property type="component" value="Unassembled WGS sequence"/>
</dbReference>
<evidence type="ECO:0000313" key="9">
    <source>
        <dbReference type="EMBL" id="MEE2057410.1"/>
    </source>
</evidence>
<feature type="transmembrane region" description="Helical" evidence="8">
    <location>
        <begin position="47"/>
        <end position="67"/>
    </location>
</feature>
<name>A0ABU7L791_9NOCA</name>
<feature type="region of interest" description="Disordered" evidence="7">
    <location>
        <begin position="135"/>
        <end position="158"/>
    </location>
</feature>
<organism evidence="9 10">
    <name type="scientific">Rhodococcus artemisiae</name>
    <dbReference type="NCBI Taxonomy" id="714159"/>
    <lineage>
        <taxon>Bacteria</taxon>
        <taxon>Bacillati</taxon>
        <taxon>Actinomycetota</taxon>
        <taxon>Actinomycetes</taxon>
        <taxon>Mycobacteriales</taxon>
        <taxon>Nocardiaceae</taxon>
        <taxon>Rhodococcus</taxon>
    </lineage>
</organism>
<sequence length="158" mass="16977">MTTRLEHYTPWAVAAFRIVVGFLFMCHGTSTLFAWPVEPFSGQTASFGAWPSWWSGIIELVVGVLIITGVGTRIAAFIGSGTMAVAYFWKHQPDGFLPIQNDGDSSVLLCWALLLLVFVGPGRAALGKVLTRQPGRGGGESADHTAPDLSPPLISHRP</sequence>
<evidence type="ECO:0000256" key="5">
    <source>
        <dbReference type="ARBA" id="ARBA00022989"/>
    </source>
</evidence>
<gene>
    <name evidence="9" type="ORF">Q7514_07695</name>
</gene>
<evidence type="ECO:0000256" key="8">
    <source>
        <dbReference type="SAM" id="Phobius"/>
    </source>
</evidence>
<evidence type="ECO:0000256" key="7">
    <source>
        <dbReference type="SAM" id="MobiDB-lite"/>
    </source>
</evidence>
<keyword evidence="10" id="KW-1185">Reference proteome</keyword>
<dbReference type="InterPro" id="IPR032808">
    <property type="entry name" value="DoxX"/>
</dbReference>
<keyword evidence="6 8" id="KW-0472">Membrane</keyword>
<dbReference type="InterPro" id="IPR051907">
    <property type="entry name" value="DoxX-like_oxidoreductase"/>
</dbReference>
<dbReference type="EMBL" id="JAUTXY010000003">
    <property type="protein sequence ID" value="MEE2057410.1"/>
    <property type="molecule type" value="Genomic_DNA"/>
</dbReference>
<dbReference type="RefSeq" id="WP_330132675.1">
    <property type="nucleotide sequence ID" value="NZ_JAUTXY010000003.1"/>
</dbReference>
<evidence type="ECO:0000256" key="2">
    <source>
        <dbReference type="ARBA" id="ARBA00006679"/>
    </source>
</evidence>
<dbReference type="PANTHER" id="PTHR33452:SF4">
    <property type="entry name" value="BLL4328 PROTEIN"/>
    <property type="match status" value="1"/>
</dbReference>
<comment type="similarity">
    <text evidence="2">Belongs to the DoxX family.</text>
</comment>
<dbReference type="PANTHER" id="PTHR33452">
    <property type="entry name" value="OXIDOREDUCTASE CATD-RELATED"/>
    <property type="match status" value="1"/>
</dbReference>
<keyword evidence="4 8" id="KW-0812">Transmembrane</keyword>
<feature type="transmembrane region" description="Helical" evidence="8">
    <location>
        <begin position="105"/>
        <end position="126"/>
    </location>
</feature>
<evidence type="ECO:0000256" key="1">
    <source>
        <dbReference type="ARBA" id="ARBA00004651"/>
    </source>
</evidence>
<proteinExistence type="inferred from homology"/>